<name>A0A6G9I877_9GAMM</name>
<dbReference type="Gene3D" id="1.20.1250.20">
    <property type="entry name" value="MFS general substrate transporter like domains"/>
    <property type="match status" value="1"/>
</dbReference>
<feature type="transmembrane region" description="Helical" evidence="4">
    <location>
        <begin position="141"/>
        <end position="159"/>
    </location>
</feature>
<dbReference type="CDD" id="cd17324">
    <property type="entry name" value="MFS_NepI_like"/>
    <property type="match status" value="1"/>
</dbReference>
<feature type="transmembrane region" description="Helical" evidence="4">
    <location>
        <begin position="12"/>
        <end position="35"/>
    </location>
</feature>
<feature type="transmembrane region" description="Helical" evidence="4">
    <location>
        <begin position="344"/>
        <end position="364"/>
    </location>
</feature>
<reference evidence="6 7" key="1">
    <citation type="submission" date="2020-03" db="EMBL/GenBank/DDBJ databases">
        <title>Complete genome sequence of Orbus sp. IPMB12 (BCRC 80908).</title>
        <authorList>
            <person name="Lo W.-S."/>
            <person name="Chang T.-H."/>
            <person name="Kuo C.-H."/>
        </authorList>
    </citation>
    <scope>NUCLEOTIDE SEQUENCE [LARGE SCALE GENOMIC DNA]</scope>
    <source>
        <strain evidence="6 7">IPMB12</strain>
    </source>
</reference>
<dbReference type="PANTHER" id="PTHR42910">
    <property type="entry name" value="TRANSPORTER SCO4007-RELATED"/>
    <property type="match status" value="1"/>
</dbReference>
<protein>
    <submittedName>
        <fullName evidence="6">MFS transporter</fullName>
    </submittedName>
</protein>
<gene>
    <name evidence="6" type="ORF">IPMB12_01200</name>
</gene>
<feature type="transmembrane region" description="Helical" evidence="4">
    <location>
        <begin position="222"/>
        <end position="243"/>
    </location>
</feature>
<feature type="transmembrane region" description="Helical" evidence="4">
    <location>
        <begin position="249"/>
        <end position="269"/>
    </location>
</feature>
<sequence length="400" mass="42954">MTSPTTSPTGSGLSFWLVLLMAFAVGVSVASNYYAQPLLHSITHDLDISIDTSGIIITTAQCSYAFGMLLIAPLGDKLERKSLIITLMILTILGLLISAFSNSLVWLLIGTAVAGLFSAVAQVLIPFAATLANPEYRGRMVGILMGGMLLGILLARTFAGAISTMADWRTVYSVAAGIMCVITLLLCFMLPRYKNTVSVNYWQLLSSIATLFVQERVLRIRAMLGAIAFALFSLLWTPLAFLLSNSPYGYSDFIIGLFGFAGVAGAMGAPIVGRLSDKGKGVLVTTIGLSLLLLSWLPLSFAATSLLLLIFGIILIDFAVQVTHVSCLNAIYQVRPEARSRMNSGYMVSYFVGGMLGSVSSTYLFSHFGWLAIVAAGSALAVLGLLIWFYYLKTKDHITS</sequence>
<feature type="transmembrane region" description="Helical" evidence="4">
    <location>
        <begin position="55"/>
        <end position="75"/>
    </location>
</feature>
<evidence type="ECO:0000313" key="7">
    <source>
        <dbReference type="Proteomes" id="UP000501168"/>
    </source>
</evidence>
<dbReference type="InParanoid" id="A0A6G9I877"/>
<dbReference type="InterPro" id="IPR036259">
    <property type="entry name" value="MFS_trans_sf"/>
</dbReference>
<keyword evidence="1 4" id="KW-0812">Transmembrane</keyword>
<dbReference type="EMBL" id="CP050253">
    <property type="protein sequence ID" value="QIQ20415.1"/>
    <property type="molecule type" value="Genomic_DNA"/>
</dbReference>
<keyword evidence="7" id="KW-1185">Reference proteome</keyword>
<feature type="transmembrane region" description="Helical" evidence="4">
    <location>
        <begin position="82"/>
        <end position="100"/>
    </location>
</feature>
<feature type="transmembrane region" description="Helical" evidence="4">
    <location>
        <begin position="370"/>
        <end position="392"/>
    </location>
</feature>
<dbReference type="PANTHER" id="PTHR42910:SF1">
    <property type="entry name" value="MAJOR FACILITATOR SUPERFAMILY (MFS) PROFILE DOMAIN-CONTAINING PROTEIN"/>
    <property type="match status" value="1"/>
</dbReference>
<dbReference type="Proteomes" id="UP000501168">
    <property type="component" value="Chromosome"/>
</dbReference>
<feature type="domain" description="Major facilitator superfamily (MFS) profile" evidence="5">
    <location>
        <begin position="14"/>
        <end position="396"/>
    </location>
</feature>
<dbReference type="SUPFAM" id="SSF103473">
    <property type="entry name" value="MFS general substrate transporter"/>
    <property type="match status" value="1"/>
</dbReference>
<dbReference type="KEGG" id="orb:IPMB12_01200"/>
<feature type="transmembrane region" description="Helical" evidence="4">
    <location>
        <begin position="171"/>
        <end position="190"/>
    </location>
</feature>
<dbReference type="InterPro" id="IPR011701">
    <property type="entry name" value="MFS"/>
</dbReference>
<feature type="transmembrane region" description="Helical" evidence="4">
    <location>
        <begin position="305"/>
        <end position="332"/>
    </location>
</feature>
<dbReference type="FunCoup" id="A0A6G9I877">
    <property type="interactions" value="54"/>
</dbReference>
<dbReference type="InterPro" id="IPR020846">
    <property type="entry name" value="MFS_dom"/>
</dbReference>
<evidence type="ECO:0000259" key="5">
    <source>
        <dbReference type="PROSITE" id="PS50850"/>
    </source>
</evidence>
<dbReference type="PROSITE" id="PS50850">
    <property type="entry name" value="MFS"/>
    <property type="match status" value="1"/>
</dbReference>
<keyword evidence="2 4" id="KW-1133">Transmembrane helix</keyword>
<dbReference type="GO" id="GO:0022857">
    <property type="term" value="F:transmembrane transporter activity"/>
    <property type="evidence" value="ECO:0007669"/>
    <property type="project" value="InterPro"/>
</dbReference>
<accession>A0A6G9I877</accession>
<feature type="transmembrane region" description="Helical" evidence="4">
    <location>
        <begin position="281"/>
        <end position="299"/>
    </location>
</feature>
<evidence type="ECO:0000313" key="6">
    <source>
        <dbReference type="EMBL" id="QIQ20415.1"/>
    </source>
</evidence>
<evidence type="ECO:0000256" key="3">
    <source>
        <dbReference type="ARBA" id="ARBA00023136"/>
    </source>
</evidence>
<evidence type="ECO:0000256" key="1">
    <source>
        <dbReference type="ARBA" id="ARBA00022692"/>
    </source>
</evidence>
<dbReference type="Pfam" id="PF07690">
    <property type="entry name" value="MFS_1"/>
    <property type="match status" value="1"/>
</dbReference>
<evidence type="ECO:0000256" key="4">
    <source>
        <dbReference type="SAM" id="Phobius"/>
    </source>
</evidence>
<evidence type="ECO:0000256" key="2">
    <source>
        <dbReference type="ARBA" id="ARBA00022989"/>
    </source>
</evidence>
<dbReference type="AlphaFoldDB" id="A0A6G9I877"/>
<dbReference type="RefSeq" id="WP_166914144.1">
    <property type="nucleotide sequence ID" value="NZ_CP050253.1"/>
</dbReference>
<organism evidence="6 7">
    <name type="scientific">Zophobihabitans entericus</name>
    <dbReference type="NCBI Taxonomy" id="1635327"/>
    <lineage>
        <taxon>Bacteria</taxon>
        <taxon>Pseudomonadati</taxon>
        <taxon>Pseudomonadota</taxon>
        <taxon>Gammaproteobacteria</taxon>
        <taxon>Orbales</taxon>
        <taxon>Orbaceae</taxon>
        <taxon>Zophobihabitans</taxon>
    </lineage>
</organism>
<feature type="transmembrane region" description="Helical" evidence="4">
    <location>
        <begin position="106"/>
        <end position="129"/>
    </location>
</feature>
<keyword evidence="3 4" id="KW-0472">Membrane</keyword>
<proteinExistence type="predicted"/>